<evidence type="ECO:0008006" key="4">
    <source>
        <dbReference type="Google" id="ProtNLM"/>
    </source>
</evidence>
<protein>
    <recommendedName>
        <fullName evidence="4">F-box domain-containing protein</fullName>
    </recommendedName>
</protein>
<dbReference type="AlphaFoldDB" id="A0A6A6UHF0"/>
<evidence type="ECO:0000313" key="3">
    <source>
        <dbReference type="Proteomes" id="UP000799302"/>
    </source>
</evidence>
<gene>
    <name evidence="2" type="ORF">BT63DRAFT_413235</name>
</gene>
<dbReference type="Proteomes" id="UP000799302">
    <property type="component" value="Unassembled WGS sequence"/>
</dbReference>
<proteinExistence type="predicted"/>
<name>A0A6A6UHF0_9PEZI</name>
<evidence type="ECO:0000256" key="1">
    <source>
        <dbReference type="SAM" id="MobiDB-lite"/>
    </source>
</evidence>
<evidence type="ECO:0000313" key="2">
    <source>
        <dbReference type="EMBL" id="KAF2670518.1"/>
    </source>
</evidence>
<organism evidence="2 3">
    <name type="scientific">Microthyrium microscopicum</name>
    <dbReference type="NCBI Taxonomy" id="703497"/>
    <lineage>
        <taxon>Eukaryota</taxon>
        <taxon>Fungi</taxon>
        <taxon>Dikarya</taxon>
        <taxon>Ascomycota</taxon>
        <taxon>Pezizomycotina</taxon>
        <taxon>Dothideomycetes</taxon>
        <taxon>Dothideomycetes incertae sedis</taxon>
        <taxon>Microthyriales</taxon>
        <taxon>Microthyriaceae</taxon>
        <taxon>Microthyrium</taxon>
    </lineage>
</organism>
<sequence length="231" mass="27087">MPRTLTTLPPEIINLITTHLPPLTALALRTTHPLFHAAIPLPSNNRLLHNYADHIMRCEYKSLTLYKSLSRHRQFRPSPPTLRVRPKKTNNWNKSAPPKANWMDSRYDGRKPNWMSNPSSALPNLITARVLRQTWPHGEMPALLCGECRVVRAGKRFRGIESLRWVAGEDSSEERLSRQVWDFGRAVCTDCQGRRMKMSEEEEARKGFGRWAKRYEKRKWDIIYEQWRQMA</sequence>
<feature type="region of interest" description="Disordered" evidence="1">
    <location>
        <begin position="74"/>
        <end position="107"/>
    </location>
</feature>
<dbReference type="EMBL" id="MU004234">
    <property type="protein sequence ID" value="KAF2670518.1"/>
    <property type="molecule type" value="Genomic_DNA"/>
</dbReference>
<accession>A0A6A6UHF0</accession>
<keyword evidence="3" id="KW-1185">Reference proteome</keyword>
<reference evidence="2" key="1">
    <citation type="journal article" date="2020" name="Stud. Mycol.">
        <title>101 Dothideomycetes genomes: a test case for predicting lifestyles and emergence of pathogens.</title>
        <authorList>
            <person name="Haridas S."/>
            <person name="Albert R."/>
            <person name="Binder M."/>
            <person name="Bloem J."/>
            <person name="Labutti K."/>
            <person name="Salamov A."/>
            <person name="Andreopoulos B."/>
            <person name="Baker S."/>
            <person name="Barry K."/>
            <person name="Bills G."/>
            <person name="Bluhm B."/>
            <person name="Cannon C."/>
            <person name="Castanera R."/>
            <person name="Culley D."/>
            <person name="Daum C."/>
            <person name="Ezra D."/>
            <person name="Gonzalez J."/>
            <person name="Henrissat B."/>
            <person name="Kuo A."/>
            <person name="Liang C."/>
            <person name="Lipzen A."/>
            <person name="Lutzoni F."/>
            <person name="Magnuson J."/>
            <person name="Mondo S."/>
            <person name="Nolan M."/>
            <person name="Ohm R."/>
            <person name="Pangilinan J."/>
            <person name="Park H.-J."/>
            <person name="Ramirez L."/>
            <person name="Alfaro M."/>
            <person name="Sun H."/>
            <person name="Tritt A."/>
            <person name="Yoshinaga Y."/>
            <person name="Zwiers L.-H."/>
            <person name="Turgeon B."/>
            <person name="Goodwin S."/>
            <person name="Spatafora J."/>
            <person name="Crous P."/>
            <person name="Grigoriev I."/>
        </authorList>
    </citation>
    <scope>NUCLEOTIDE SEQUENCE</scope>
    <source>
        <strain evidence="2">CBS 115976</strain>
    </source>
</reference>